<organism evidence="1 2">
    <name type="scientific">Xanthocytophaga agilis</name>
    <dbReference type="NCBI Taxonomy" id="3048010"/>
    <lineage>
        <taxon>Bacteria</taxon>
        <taxon>Pseudomonadati</taxon>
        <taxon>Bacteroidota</taxon>
        <taxon>Cytophagia</taxon>
        <taxon>Cytophagales</taxon>
        <taxon>Rhodocytophagaceae</taxon>
        <taxon>Xanthocytophaga</taxon>
    </lineage>
</organism>
<dbReference type="AlphaFoldDB" id="A0AAE3UHT6"/>
<sequence>MEYQLKTPIIFIIFNRPDTTEKVFNAIREAKPKQLLVVADAPRPDRPEDIEKCAATRAIINRVDWDCQVLTNYSEVNLGAGKRPATGFDWAFSIVEEAIILEDDCLPDPSFFRFCDELLERYRYDSRVMCISGQNVQFGQSRTPYSYYFSRYNHGWGWATWRRAWQHFDFQMKLWPEARENNLLASVFENEKGLKSWTDTLQKTYEGQLPAWDYQFTFACWMQNGLSILSDVNLISNIGFGEGASNTMDTHSPYNAAKTYPMTFPLKHPPYLIRNKEADAFTENTLFDYHPSILKRVKRKLQKVLL</sequence>
<dbReference type="RefSeq" id="WP_314516094.1">
    <property type="nucleotide sequence ID" value="NZ_JASJOU010000012.1"/>
</dbReference>
<dbReference type="InterPro" id="IPR029044">
    <property type="entry name" value="Nucleotide-diphossugar_trans"/>
</dbReference>
<protein>
    <submittedName>
        <fullName evidence="1">Nucleotide-diphospho-sugar transferase</fullName>
    </submittedName>
</protein>
<gene>
    <name evidence="1" type="ORF">QNI22_28475</name>
</gene>
<name>A0AAE3UHT6_9BACT</name>
<dbReference type="SUPFAM" id="SSF53448">
    <property type="entry name" value="Nucleotide-diphospho-sugar transferases"/>
    <property type="match status" value="1"/>
</dbReference>
<keyword evidence="1" id="KW-0808">Transferase</keyword>
<evidence type="ECO:0000313" key="2">
    <source>
        <dbReference type="Proteomes" id="UP001232063"/>
    </source>
</evidence>
<dbReference type="GO" id="GO:0016740">
    <property type="term" value="F:transferase activity"/>
    <property type="evidence" value="ECO:0007669"/>
    <property type="project" value="UniProtKB-KW"/>
</dbReference>
<comment type="caution">
    <text evidence="1">The sequence shown here is derived from an EMBL/GenBank/DDBJ whole genome shotgun (WGS) entry which is preliminary data.</text>
</comment>
<dbReference type="Gene3D" id="3.90.550.10">
    <property type="entry name" value="Spore Coat Polysaccharide Biosynthesis Protein SpsA, Chain A"/>
    <property type="match status" value="1"/>
</dbReference>
<dbReference type="EMBL" id="JASJOU010000012">
    <property type="protein sequence ID" value="MDJ1504631.1"/>
    <property type="molecule type" value="Genomic_DNA"/>
</dbReference>
<reference evidence="1" key="1">
    <citation type="submission" date="2023-05" db="EMBL/GenBank/DDBJ databases">
        <authorList>
            <person name="Zhang X."/>
        </authorList>
    </citation>
    <scope>NUCLEOTIDE SEQUENCE</scope>
    <source>
        <strain evidence="1">BD1B2-1</strain>
    </source>
</reference>
<keyword evidence="2" id="KW-1185">Reference proteome</keyword>
<dbReference type="Proteomes" id="UP001232063">
    <property type="component" value="Unassembled WGS sequence"/>
</dbReference>
<accession>A0AAE3UHT6</accession>
<evidence type="ECO:0000313" key="1">
    <source>
        <dbReference type="EMBL" id="MDJ1504631.1"/>
    </source>
</evidence>
<proteinExistence type="predicted"/>